<evidence type="ECO:0000313" key="3">
    <source>
        <dbReference type="Proteomes" id="UP001500187"/>
    </source>
</evidence>
<keyword evidence="3" id="KW-1185">Reference proteome</keyword>
<feature type="domain" description="TY-Chap N-terminal" evidence="1">
    <location>
        <begin position="328"/>
        <end position="441"/>
    </location>
</feature>
<dbReference type="RefSeq" id="WP_345447426.1">
    <property type="nucleotide sequence ID" value="NZ_BAABKP010000007.1"/>
</dbReference>
<dbReference type="Pfam" id="PF22552">
    <property type="entry name" value="TY-Chap3"/>
    <property type="match status" value="1"/>
</dbReference>
<dbReference type="EMBL" id="BAABKP010000007">
    <property type="protein sequence ID" value="GAA4800855.1"/>
    <property type="molecule type" value="Genomic_DNA"/>
</dbReference>
<evidence type="ECO:0000259" key="1">
    <source>
        <dbReference type="Pfam" id="PF22552"/>
    </source>
</evidence>
<dbReference type="InterPro" id="IPR054344">
    <property type="entry name" value="TY-Chap_N"/>
</dbReference>
<dbReference type="Proteomes" id="UP001500187">
    <property type="component" value="Unassembled WGS sequence"/>
</dbReference>
<proteinExistence type="predicted"/>
<accession>A0ABP9BZF5</accession>
<comment type="caution">
    <text evidence="2">The sequence shown here is derived from an EMBL/GenBank/DDBJ whole genome shotgun (WGS) entry which is preliminary data.</text>
</comment>
<gene>
    <name evidence="2" type="ORF">GCM10023352_21280</name>
</gene>
<name>A0ABP9BZF5_9MICC</name>
<organism evidence="2 3">
    <name type="scientific">Rothia endophytica</name>
    <dbReference type="NCBI Taxonomy" id="1324766"/>
    <lineage>
        <taxon>Bacteria</taxon>
        <taxon>Bacillati</taxon>
        <taxon>Actinomycetota</taxon>
        <taxon>Actinomycetes</taxon>
        <taxon>Micrococcales</taxon>
        <taxon>Micrococcaceae</taxon>
        <taxon>Rothia</taxon>
    </lineage>
</organism>
<evidence type="ECO:0000313" key="2">
    <source>
        <dbReference type="EMBL" id="GAA4800855.1"/>
    </source>
</evidence>
<reference evidence="3" key="1">
    <citation type="journal article" date="2019" name="Int. J. Syst. Evol. Microbiol.">
        <title>The Global Catalogue of Microorganisms (GCM) 10K type strain sequencing project: providing services to taxonomists for standard genome sequencing and annotation.</title>
        <authorList>
            <consortium name="The Broad Institute Genomics Platform"/>
            <consortium name="The Broad Institute Genome Sequencing Center for Infectious Disease"/>
            <person name="Wu L."/>
            <person name="Ma J."/>
        </authorList>
    </citation>
    <scope>NUCLEOTIDE SEQUENCE [LARGE SCALE GENOMIC DNA]</scope>
    <source>
        <strain evidence="3">JCM 18541</strain>
    </source>
</reference>
<sequence length="479" mass="52792">MTSTHDADYLAFCNRYESLFSGLVSMGWTHAEVYTRVTTLFPDINREHFETAMASDRWVFTGRKEQTLNNVMMAAALWYAVAITYDLEADPEYAAVHLDTVILQDLPRLLDSLGSTPEDISDIMGKLGAALKYLAKHPYTELHEAEYDDLLENLPAPAARVSGGTLEWPPTRAVIENRVGDRSWSVALLKTGICPPDAADQGISLSASSLTDRTFRNALGEFLNYCVRYDRKPTVMLYGHWAESTTRHYKAPHLGAIRAKYGSWHTALQEGRALINDALNLSSSAALPVRSTTHTAPTDPLNIDDITAQGIGIVQPKKLSTEEEAQKAWDGLTQVMQQRLEELPWSLSLHLYYISPAVAETGDYTNYASVLRSPAGYFCELTSASEFTSIDVTITDEVLAAAGWENPLSNGRWTKNFLSVGEAAQDIIAAMRYGMGCTQPDYYQSDDPANMQALEANPSTGSIPMVPVTGEGYVSIDSF</sequence>
<protein>
    <recommendedName>
        <fullName evidence="1">TY-Chap N-terminal domain-containing protein</fullName>
    </recommendedName>
</protein>